<reference evidence="2 3" key="1">
    <citation type="journal article" date="2015" name="Environ. Microbiol.">
        <title>Metagenome sequence of Elaphomyces granulatus from sporocarp tissue reveals Ascomycota ectomycorrhizal fingerprints of genome expansion and a Proteobacteria-rich microbiome.</title>
        <authorList>
            <person name="Quandt C.A."/>
            <person name="Kohler A."/>
            <person name="Hesse C.N."/>
            <person name="Sharpton T.J."/>
            <person name="Martin F."/>
            <person name="Spatafora J.W."/>
        </authorList>
    </citation>
    <scope>NUCLEOTIDE SEQUENCE [LARGE SCALE GENOMIC DNA]</scope>
    <source>
        <strain evidence="2 3">OSC145934</strain>
    </source>
</reference>
<evidence type="ECO:0000256" key="1">
    <source>
        <dbReference type="SAM" id="MobiDB-lite"/>
    </source>
</evidence>
<feature type="region of interest" description="Disordered" evidence="1">
    <location>
        <begin position="372"/>
        <end position="395"/>
    </location>
</feature>
<feature type="compositionally biased region" description="Polar residues" evidence="1">
    <location>
        <begin position="196"/>
        <end position="205"/>
    </location>
</feature>
<feature type="compositionally biased region" description="Basic and acidic residues" evidence="1">
    <location>
        <begin position="126"/>
        <end position="137"/>
    </location>
</feature>
<feature type="compositionally biased region" description="Low complexity" evidence="1">
    <location>
        <begin position="157"/>
        <end position="169"/>
    </location>
</feature>
<protein>
    <submittedName>
        <fullName evidence="2">Uncharacterized protein</fullName>
    </submittedName>
</protein>
<organism evidence="2 3">
    <name type="scientific">Elaphomyces granulatus</name>
    <dbReference type="NCBI Taxonomy" id="519963"/>
    <lineage>
        <taxon>Eukaryota</taxon>
        <taxon>Fungi</taxon>
        <taxon>Dikarya</taxon>
        <taxon>Ascomycota</taxon>
        <taxon>Pezizomycotina</taxon>
        <taxon>Eurotiomycetes</taxon>
        <taxon>Eurotiomycetidae</taxon>
        <taxon>Eurotiales</taxon>
        <taxon>Elaphomycetaceae</taxon>
        <taxon>Elaphomyces</taxon>
    </lineage>
</organism>
<name>A0A232LXF4_9EURO</name>
<dbReference type="AlphaFoldDB" id="A0A232LXF4"/>
<dbReference type="OrthoDB" id="5395975at2759"/>
<feature type="compositionally biased region" description="Basic and acidic residues" evidence="1">
    <location>
        <begin position="181"/>
        <end position="194"/>
    </location>
</feature>
<feature type="region of interest" description="Disordered" evidence="1">
    <location>
        <begin position="60"/>
        <end position="89"/>
    </location>
</feature>
<evidence type="ECO:0000313" key="3">
    <source>
        <dbReference type="Proteomes" id="UP000243515"/>
    </source>
</evidence>
<proteinExistence type="predicted"/>
<comment type="caution">
    <text evidence="2">The sequence shown here is derived from an EMBL/GenBank/DDBJ whole genome shotgun (WGS) entry which is preliminary data.</text>
</comment>
<dbReference type="EMBL" id="NPHW01003856">
    <property type="protein sequence ID" value="OXV08850.1"/>
    <property type="molecule type" value="Genomic_DNA"/>
</dbReference>
<evidence type="ECO:0000313" key="2">
    <source>
        <dbReference type="EMBL" id="OXV08850.1"/>
    </source>
</evidence>
<accession>A0A232LXF4</accession>
<dbReference type="Proteomes" id="UP000243515">
    <property type="component" value="Unassembled WGS sequence"/>
</dbReference>
<sequence>MKDTEILVHVSAPGGVRDDSRYRLQVQAILDFEAVSQQAVFRIDKAIWTDSLAEEVIVSHASSDEDSGPLNSGDELRSVNPGNSPSHQVDREFKAVPANVLEPQLRTSQEVISISSTDLEEQDVATEDKTGTGEKARQCSSLAHQLSPPKGTPLPSSPSRSESTPFSSPLRIIPDSQPPSESERRDRDLSDPEHVQVTTPFSPGTPSERKRRRQHSPAGATESPVAEASNISSSSRPEGVVVATEQAREPETQQRSQRDKTPPNLVSPCHAIQGPTHSISLSSLPLQIHPPPPPVSTEKFQTHVTPTLQMLAERLKFSRRFTPVRQSRDLDRLERGHWFFRLDVLKPDIHNNGDQGRRRTEEMQLDKHVLQQSENMDNVPPPGGHPTRNSDSKSGCSNRATWTYPFFAQFWSFLDDFIARDGRAGWGVWCILEERQTPNRRDHSGLVTVSRLTDPSEQQSSHDQRGEFGTAQPLTMKVYAWGEIASHIYLLLFLASERRIRGMQAEWRDSAEDVVIQMP</sequence>
<feature type="region of interest" description="Disordered" evidence="1">
    <location>
        <begin position="111"/>
        <end position="264"/>
    </location>
</feature>
<keyword evidence="3" id="KW-1185">Reference proteome</keyword>
<gene>
    <name evidence="2" type="ORF">Egran_03388</name>
</gene>
<feature type="compositionally biased region" description="Basic and acidic residues" evidence="1">
    <location>
        <begin position="246"/>
        <end position="261"/>
    </location>
</feature>